<evidence type="ECO:0000256" key="3">
    <source>
        <dbReference type="ARBA" id="ARBA00022617"/>
    </source>
</evidence>
<dbReference type="EC" id="1.11.1.-" evidence="11"/>
<feature type="domain" description="Dyp-type peroxidase N-terminal" evidence="9">
    <location>
        <begin position="80"/>
        <end position="155"/>
    </location>
</feature>
<keyword evidence="7" id="KW-0408">Iron</keyword>
<dbReference type="EMBL" id="JACHNH010000001">
    <property type="protein sequence ID" value="MBB4763556.1"/>
    <property type="molecule type" value="Genomic_DNA"/>
</dbReference>
<dbReference type="InterPro" id="IPR006311">
    <property type="entry name" value="TAT_signal"/>
</dbReference>
<dbReference type="InterPro" id="IPR048327">
    <property type="entry name" value="Dyp_perox_N"/>
</dbReference>
<evidence type="ECO:0000256" key="7">
    <source>
        <dbReference type="ARBA" id="ARBA00023004"/>
    </source>
</evidence>
<keyword evidence="4" id="KW-0479">Metal-binding</keyword>
<comment type="similarity">
    <text evidence="8">Belongs to the DyP-type peroxidase family.</text>
</comment>
<sequence length="345" mass="36683">MPGRQHALTRRAVIAGAVGLAGGCSAPRPGRARAELLSAPPRPHTVLAALDLPGSGRQGVAGALRRLAERTESAAAGVETAVALGASLFDRAGLAALRPRQLAAMPSFPGDVLDPRRCHGDVLVQVGADTAEEAAREAEAIADDLGVRWRMSGFREAARVDAGRPVATNLFGFVEGHGNPAGAEVVRVGDRQGEPAWAIGGSYLVVRVIQFATELWNRDTEAEQERIIGRRRDGTWLDGRPAGAEPGYAADPHGRRTPLDAHVRRANPRDGSVAPLARRGYSFRGRDEQGLLFTAYQKDLASGFEAVQRRLAGERLGRYTLTVGGGYFFVPPRAGTTSWVEPLLG</sequence>
<gene>
    <name evidence="11" type="ORF">BJ971_004112</name>
</gene>
<evidence type="ECO:0000313" key="11">
    <source>
        <dbReference type="EMBL" id="MBB4763556.1"/>
    </source>
</evidence>
<dbReference type="Pfam" id="PF04261">
    <property type="entry name" value="Dyp_perox_N"/>
    <property type="match status" value="1"/>
</dbReference>
<dbReference type="InterPro" id="IPR011008">
    <property type="entry name" value="Dimeric_a/b-barrel"/>
</dbReference>
<evidence type="ECO:0000259" key="9">
    <source>
        <dbReference type="Pfam" id="PF04261"/>
    </source>
</evidence>
<keyword evidence="6 11" id="KW-0560">Oxidoreductase</keyword>
<accession>A0A7W7HZH7</accession>
<evidence type="ECO:0000313" key="12">
    <source>
        <dbReference type="Proteomes" id="UP000578112"/>
    </source>
</evidence>
<dbReference type="PROSITE" id="PS51318">
    <property type="entry name" value="TAT"/>
    <property type="match status" value="1"/>
</dbReference>
<protein>
    <submittedName>
        <fullName evidence="11">Deferrochelatase/peroxidase EfeB</fullName>
        <ecNumber evidence="11">1.11.1.-</ecNumber>
    </submittedName>
</protein>
<dbReference type="GO" id="GO:0005829">
    <property type="term" value="C:cytosol"/>
    <property type="evidence" value="ECO:0007669"/>
    <property type="project" value="TreeGrafter"/>
</dbReference>
<evidence type="ECO:0000259" key="10">
    <source>
        <dbReference type="Pfam" id="PF20628"/>
    </source>
</evidence>
<dbReference type="NCBIfam" id="TIGR01413">
    <property type="entry name" value="Dyp_perox_fam"/>
    <property type="match status" value="1"/>
</dbReference>
<dbReference type="PROSITE" id="PS51404">
    <property type="entry name" value="DYP_PEROXIDASE"/>
    <property type="match status" value="1"/>
</dbReference>
<dbReference type="RefSeq" id="WP_184994858.1">
    <property type="nucleotide sequence ID" value="NZ_BOMK01000020.1"/>
</dbReference>
<comment type="cofactor">
    <cofactor evidence="1">
        <name>heme b</name>
        <dbReference type="ChEBI" id="CHEBI:60344"/>
    </cofactor>
</comment>
<dbReference type="InterPro" id="IPR006314">
    <property type="entry name" value="Dyp_peroxidase"/>
</dbReference>
<evidence type="ECO:0000256" key="8">
    <source>
        <dbReference type="ARBA" id="ARBA00025737"/>
    </source>
</evidence>
<evidence type="ECO:0000256" key="2">
    <source>
        <dbReference type="ARBA" id="ARBA00022559"/>
    </source>
</evidence>
<evidence type="ECO:0000256" key="5">
    <source>
        <dbReference type="ARBA" id="ARBA00022729"/>
    </source>
</evidence>
<evidence type="ECO:0000256" key="4">
    <source>
        <dbReference type="ARBA" id="ARBA00022723"/>
    </source>
</evidence>
<dbReference type="PANTHER" id="PTHR30521">
    <property type="entry name" value="DEFERROCHELATASE/PEROXIDASE"/>
    <property type="match status" value="1"/>
</dbReference>
<dbReference type="GO" id="GO:0004601">
    <property type="term" value="F:peroxidase activity"/>
    <property type="evidence" value="ECO:0007669"/>
    <property type="project" value="UniProtKB-KW"/>
</dbReference>
<keyword evidence="12" id="KW-1185">Reference proteome</keyword>
<proteinExistence type="inferred from homology"/>
<dbReference type="PROSITE" id="PS51257">
    <property type="entry name" value="PROKAR_LIPOPROTEIN"/>
    <property type="match status" value="1"/>
</dbReference>
<dbReference type="PANTHER" id="PTHR30521:SF4">
    <property type="entry name" value="DEFERROCHELATASE"/>
    <property type="match status" value="1"/>
</dbReference>
<keyword evidence="3" id="KW-0349">Heme</keyword>
<dbReference type="GO" id="GO:0046872">
    <property type="term" value="F:metal ion binding"/>
    <property type="evidence" value="ECO:0007669"/>
    <property type="project" value="UniProtKB-KW"/>
</dbReference>
<evidence type="ECO:0000256" key="6">
    <source>
        <dbReference type="ARBA" id="ARBA00023002"/>
    </source>
</evidence>
<dbReference type="SUPFAM" id="SSF54909">
    <property type="entry name" value="Dimeric alpha+beta barrel"/>
    <property type="match status" value="1"/>
</dbReference>
<keyword evidence="2 11" id="KW-0575">Peroxidase</keyword>
<dbReference type="Proteomes" id="UP000578112">
    <property type="component" value="Unassembled WGS sequence"/>
</dbReference>
<dbReference type="AlphaFoldDB" id="A0A7W7HZH7"/>
<dbReference type="Pfam" id="PF20628">
    <property type="entry name" value="Dyp_perox_C"/>
    <property type="match status" value="1"/>
</dbReference>
<evidence type="ECO:0000256" key="1">
    <source>
        <dbReference type="ARBA" id="ARBA00001970"/>
    </source>
</evidence>
<dbReference type="GO" id="GO:0020037">
    <property type="term" value="F:heme binding"/>
    <property type="evidence" value="ECO:0007669"/>
    <property type="project" value="InterPro"/>
</dbReference>
<reference evidence="11 12" key="1">
    <citation type="submission" date="2020-08" db="EMBL/GenBank/DDBJ databases">
        <title>Sequencing the genomes of 1000 actinobacteria strains.</title>
        <authorList>
            <person name="Klenk H.-P."/>
        </authorList>
    </citation>
    <scope>NUCLEOTIDE SEQUENCE [LARGE SCALE GENOMIC DNA]</scope>
    <source>
        <strain evidence="11 12">DSM 43149</strain>
    </source>
</reference>
<name>A0A7W7HZH7_9ACTN</name>
<dbReference type="InterPro" id="IPR048328">
    <property type="entry name" value="Dyp_perox_C"/>
</dbReference>
<feature type="domain" description="Dyp-type peroxidase C-terminal" evidence="10">
    <location>
        <begin position="168"/>
        <end position="333"/>
    </location>
</feature>
<comment type="caution">
    <text evidence="11">The sequence shown here is derived from an EMBL/GenBank/DDBJ whole genome shotgun (WGS) entry which is preliminary data.</text>
</comment>
<organism evidence="11 12">
    <name type="scientific">Actinoplanes digitatis</name>
    <dbReference type="NCBI Taxonomy" id="1868"/>
    <lineage>
        <taxon>Bacteria</taxon>
        <taxon>Bacillati</taxon>
        <taxon>Actinomycetota</taxon>
        <taxon>Actinomycetes</taxon>
        <taxon>Micromonosporales</taxon>
        <taxon>Micromonosporaceae</taxon>
        <taxon>Actinoplanes</taxon>
    </lineage>
</organism>
<keyword evidence="5" id="KW-0732">Signal</keyword>